<keyword evidence="5" id="KW-0411">Iron-sulfur</keyword>
<keyword evidence="6" id="KW-0676">Redox-active center</keyword>
<protein>
    <submittedName>
        <fullName evidence="8">Predicted protein</fullName>
    </submittedName>
</protein>
<dbReference type="InterPro" id="IPR036249">
    <property type="entry name" value="Thioredoxin-like_sf"/>
</dbReference>
<keyword evidence="4" id="KW-0408">Iron</keyword>
<keyword evidence="2" id="KW-0001">2Fe-2S</keyword>
<name>C1MKI8_MICPC</name>
<dbReference type="OMA" id="QYSSWPT"/>
<dbReference type="NCBIfam" id="TIGR00365">
    <property type="entry name" value="Grx4 family monothiol glutaredoxin"/>
    <property type="match status" value="1"/>
</dbReference>
<evidence type="ECO:0000313" key="9">
    <source>
        <dbReference type="Proteomes" id="UP000001876"/>
    </source>
</evidence>
<dbReference type="Pfam" id="PF00462">
    <property type="entry name" value="Glutaredoxin"/>
    <property type="match status" value="1"/>
</dbReference>
<dbReference type="GeneID" id="9681702"/>
<dbReference type="CDD" id="cd03028">
    <property type="entry name" value="GRX_PICOT_like"/>
    <property type="match status" value="1"/>
</dbReference>
<dbReference type="InterPro" id="IPR033658">
    <property type="entry name" value="GRX_PICOT-like"/>
</dbReference>
<dbReference type="InterPro" id="IPR002109">
    <property type="entry name" value="Glutaredoxin"/>
</dbReference>
<evidence type="ECO:0000256" key="5">
    <source>
        <dbReference type="ARBA" id="ARBA00023014"/>
    </source>
</evidence>
<dbReference type="PANTHER" id="PTHR10293:SF72">
    <property type="entry name" value="MONOTHIOL GLUTAREDOXIN-S14, CHLOROPLASTIC"/>
    <property type="match status" value="1"/>
</dbReference>
<dbReference type="AlphaFoldDB" id="C1MKI8"/>
<keyword evidence="3" id="KW-0479">Metal-binding</keyword>
<evidence type="ECO:0000256" key="2">
    <source>
        <dbReference type="ARBA" id="ARBA00022714"/>
    </source>
</evidence>
<organism evidence="9">
    <name type="scientific">Micromonas pusilla (strain CCMP1545)</name>
    <name type="common">Picoplanktonic green alga</name>
    <dbReference type="NCBI Taxonomy" id="564608"/>
    <lineage>
        <taxon>Eukaryota</taxon>
        <taxon>Viridiplantae</taxon>
        <taxon>Chlorophyta</taxon>
        <taxon>Mamiellophyceae</taxon>
        <taxon>Mamiellales</taxon>
        <taxon>Mamiellaceae</taxon>
        <taxon>Micromonas</taxon>
    </lineage>
</organism>
<proteinExistence type="inferred from homology"/>
<evidence type="ECO:0000256" key="4">
    <source>
        <dbReference type="ARBA" id="ARBA00023004"/>
    </source>
</evidence>
<dbReference type="STRING" id="564608.C1MKI8"/>
<evidence type="ECO:0000256" key="6">
    <source>
        <dbReference type="ARBA" id="ARBA00023284"/>
    </source>
</evidence>
<dbReference type="RefSeq" id="XP_003056004.1">
    <property type="nucleotide sequence ID" value="XM_003055958.1"/>
</dbReference>
<dbReference type="OrthoDB" id="415696at2759"/>
<keyword evidence="9" id="KW-1185">Reference proteome</keyword>
<dbReference type="GO" id="GO:0046872">
    <property type="term" value="F:metal ion binding"/>
    <property type="evidence" value="ECO:0007669"/>
    <property type="project" value="UniProtKB-KW"/>
</dbReference>
<dbReference type="SUPFAM" id="SSF52833">
    <property type="entry name" value="Thioredoxin-like"/>
    <property type="match status" value="1"/>
</dbReference>
<evidence type="ECO:0000259" key="7">
    <source>
        <dbReference type="Pfam" id="PF00462"/>
    </source>
</evidence>
<dbReference type="Gene3D" id="3.40.30.10">
    <property type="entry name" value="Glutaredoxin"/>
    <property type="match status" value="1"/>
</dbReference>
<dbReference type="InterPro" id="IPR004480">
    <property type="entry name" value="Monothiol_GRX-rel"/>
</dbReference>
<dbReference type="PROSITE" id="PS51354">
    <property type="entry name" value="GLUTAREDOXIN_2"/>
    <property type="match status" value="1"/>
</dbReference>
<dbReference type="eggNOG" id="KOG0911">
    <property type="taxonomic scope" value="Eukaryota"/>
</dbReference>
<comment type="similarity">
    <text evidence="1">Belongs to the glutaredoxin family. CGFS subfamily.</text>
</comment>
<reference evidence="8 9" key="1">
    <citation type="journal article" date="2009" name="Science">
        <title>Green evolution and dynamic adaptations revealed by genomes of the marine picoeukaryotes Micromonas.</title>
        <authorList>
            <person name="Worden A.Z."/>
            <person name="Lee J.H."/>
            <person name="Mock T."/>
            <person name="Rouze P."/>
            <person name="Simmons M.P."/>
            <person name="Aerts A.L."/>
            <person name="Allen A.E."/>
            <person name="Cuvelier M.L."/>
            <person name="Derelle E."/>
            <person name="Everett M.V."/>
            <person name="Foulon E."/>
            <person name="Grimwood J."/>
            <person name="Gundlach H."/>
            <person name="Henrissat B."/>
            <person name="Napoli C."/>
            <person name="McDonald S.M."/>
            <person name="Parker M.S."/>
            <person name="Rombauts S."/>
            <person name="Salamov A."/>
            <person name="Von Dassow P."/>
            <person name="Badger J.H."/>
            <person name="Coutinho P.M."/>
            <person name="Demir E."/>
            <person name="Dubchak I."/>
            <person name="Gentemann C."/>
            <person name="Eikrem W."/>
            <person name="Gready J.E."/>
            <person name="John U."/>
            <person name="Lanier W."/>
            <person name="Lindquist E.A."/>
            <person name="Lucas S."/>
            <person name="Mayer K.F."/>
            <person name="Moreau H."/>
            <person name="Not F."/>
            <person name="Otillar R."/>
            <person name="Panaud O."/>
            <person name="Pangilinan J."/>
            <person name="Paulsen I."/>
            <person name="Piegu B."/>
            <person name="Poliakov A."/>
            <person name="Robbens S."/>
            <person name="Schmutz J."/>
            <person name="Toulza E."/>
            <person name="Wyss T."/>
            <person name="Zelensky A."/>
            <person name="Zhou K."/>
            <person name="Armbrust E.V."/>
            <person name="Bhattacharya D."/>
            <person name="Goodenough U.W."/>
            <person name="Van de Peer Y."/>
            <person name="Grigoriev I.V."/>
        </authorList>
    </citation>
    <scope>NUCLEOTIDE SEQUENCE [LARGE SCALE GENOMIC DNA]</scope>
    <source>
        <strain evidence="8 9">CCMP1545</strain>
    </source>
</reference>
<feature type="domain" description="Glutaredoxin" evidence="7">
    <location>
        <begin position="69"/>
        <end position="132"/>
    </location>
</feature>
<dbReference type="EMBL" id="GG663736">
    <property type="protein sequence ID" value="EEH59380.1"/>
    <property type="molecule type" value="Genomic_DNA"/>
</dbReference>
<sequence>MCFKEKKNNAPTLTSRIHLPEFRGPGKRSYTRSFRSTTANRGYFVTLSSSDIGPELKVAVDKFIAENKIVVFMKGSKDAPRCGFSSTVVQIFTSMNVPFETVDILDDDGLRAGMKIYSNWPTFPQVYIDGNFYGGCDICIGAYKDGSLKEAVDVALMS</sequence>
<accession>C1MKI8</accession>
<gene>
    <name evidence="8" type="ORF">MICPUCDRAFT_31490</name>
</gene>
<evidence type="ECO:0000313" key="8">
    <source>
        <dbReference type="EMBL" id="EEH59380.1"/>
    </source>
</evidence>
<dbReference type="Proteomes" id="UP000001876">
    <property type="component" value="Unassembled WGS sequence"/>
</dbReference>
<dbReference type="GO" id="GO:0051537">
    <property type="term" value="F:2 iron, 2 sulfur cluster binding"/>
    <property type="evidence" value="ECO:0007669"/>
    <property type="project" value="UniProtKB-KW"/>
</dbReference>
<dbReference type="FunFam" id="3.40.30.10:FF:000005">
    <property type="entry name" value="Glutaredoxin 5"/>
    <property type="match status" value="1"/>
</dbReference>
<dbReference type="PANTHER" id="PTHR10293">
    <property type="entry name" value="GLUTAREDOXIN FAMILY MEMBER"/>
    <property type="match status" value="1"/>
</dbReference>
<evidence type="ECO:0000256" key="1">
    <source>
        <dbReference type="ARBA" id="ARBA00008983"/>
    </source>
</evidence>
<evidence type="ECO:0000256" key="3">
    <source>
        <dbReference type="ARBA" id="ARBA00022723"/>
    </source>
</evidence>
<dbReference type="KEGG" id="mpp:MICPUCDRAFT_31490"/>